<protein>
    <submittedName>
        <fullName evidence="3">Uncharacterized protein</fullName>
    </submittedName>
</protein>
<sequence length="316" mass="34789">MAPEASSQTDNAPPTSPNPAFPPNAQHPAQTFDQQQQSQQQQAGFQQDPRSYGPAFAPYPQQQQQQQQQQPPIPPQWTPPRVQEAKGWMITKLALHGIDIVTCIVGLALTGALKNVETLGLVAVGACPLFVMAIIWDIAELLTRFGRKWKAGIHPGAHVAIHLFIWLGAAIVGGLESTFSAYYTSFDYLDEDCEYNRKERRYVCTSSEGVASKQSLFVALSVFTCLLWLWQFVLFVGACIDTQKRNAALRKPVVVWGGPPYWGPGTQGFQQMPQYYAAPQGQGFPMQTWSPPQNAPGNGKEAATTTQPQPAAERYA</sequence>
<feature type="compositionally biased region" description="Polar residues" evidence="1">
    <location>
        <begin position="286"/>
        <end position="296"/>
    </location>
</feature>
<gene>
    <name evidence="3" type="ORF">FAUST_4495</name>
</gene>
<comment type="caution">
    <text evidence="3">The sequence shown here is derived from an EMBL/GenBank/DDBJ whole genome shotgun (WGS) entry which is preliminary data.</text>
</comment>
<accession>A0AAN6HGT1</accession>
<feature type="region of interest" description="Disordered" evidence="1">
    <location>
        <begin position="286"/>
        <end position="316"/>
    </location>
</feature>
<feature type="compositionally biased region" description="Polar residues" evidence="1">
    <location>
        <begin position="1"/>
        <end position="10"/>
    </location>
</feature>
<feature type="compositionally biased region" description="Low complexity" evidence="1">
    <location>
        <begin position="302"/>
        <end position="316"/>
    </location>
</feature>
<feature type="compositionally biased region" description="Low complexity" evidence="1">
    <location>
        <begin position="58"/>
        <end position="70"/>
    </location>
</feature>
<feature type="transmembrane region" description="Helical" evidence="2">
    <location>
        <begin position="119"/>
        <end position="139"/>
    </location>
</feature>
<feature type="transmembrane region" description="Helical" evidence="2">
    <location>
        <begin position="159"/>
        <end position="182"/>
    </location>
</feature>
<keyword evidence="4" id="KW-1185">Reference proteome</keyword>
<feature type="transmembrane region" description="Helical" evidence="2">
    <location>
        <begin position="216"/>
        <end position="240"/>
    </location>
</feature>
<evidence type="ECO:0000313" key="4">
    <source>
        <dbReference type="Proteomes" id="UP000537989"/>
    </source>
</evidence>
<organism evidence="3 4">
    <name type="scientific">Fusarium austroamericanum</name>
    <dbReference type="NCBI Taxonomy" id="282268"/>
    <lineage>
        <taxon>Eukaryota</taxon>
        <taxon>Fungi</taxon>
        <taxon>Dikarya</taxon>
        <taxon>Ascomycota</taxon>
        <taxon>Pezizomycotina</taxon>
        <taxon>Sordariomycetes</taxon>
        <taxon>Hypocreomycetidae</taxon>
        <taxon>Hypocreales</taxon>
        <taxon>Nectriaceae</taxon>
        <taxon>Fusarium</taxon>
    </lineage>
</organism>
<keyword evidence="2" id="KW-0812">Transmembrane</keyword>
<reference evidence="3 4" key="1">
    <citation type="submission" date="2020-02" db="EMBL/GenBank/DDBJ databases">
        <title>Identification and distribution of gene clusters putatively required for synthesis of sphingolipid metabolism inhibitors in phylogenetically diverse species of the filamentous fungus Fusarium.</title>
        <authorList>
            <person name="Kim H.-S."/>
            <person name="Busman M."/>
            <person name="Brown D.W."/>
            <person name="Divon H."/>
            <person name="Uhlig S."/>
            <person name="Proctor R.H."/>
        </authorList>
    </citation>
    <scope>NUCLEOTIDE SEQUENCE [LARGE SCALE GENOMIC DNA]</scope>
    <source>
        <strain evidence="3 4">NRRL 2903</strain>
    </source>
</reference>
<feature type="region of interest" description="Disordered" evidence="1">
    <location>
        <begin position="1"/>
        <end position="80"/>
    </location>
</feature>
<keyword evidence="2" id="KW-0472">Membrane</keyword>
<feature type="transmembrane region" description="Helical" evidence="2">
    <location>
        <begin position="93"/>
        <end position="113"/>
    </location>
</feature>
<dbReference type="AlphaFoldDB" id="A0AAN6HGT1"/>
<dbReference type="EMBL" id="JAAMOD010000116">
    <property type="protein sequence ID" value="KAF5240105.1"/>
    <property type="molecule type" value="Genomic_DNA"/>
</dbReference>
<evidence type="ECO:0000256" key="1">
    <source>
        <dbReference type="SAM" id="MobiDB-lite"/>
    </source>
</evidence>
<evidence type="ECO:0000256" key="2">
    <source>
        <dbReference type="SAM" id="Phobius"/>
    </source>
</evidence>
<name>A0AAN6HGT1_FUSAU</name>
<keyword evidence="2" id="KW-1133">Transmembrane helix</keyword>
<feature type="compositionally biased region" description="Low complexity" evidence="1">
    <location>
        <begin position="29"/>
        <end position="48"/>
    </location>
</feature>
<dbReference type="Proteomes" id="UP000537989">
    <property type="component" value="Unassembled WGS sequence"/>
</dbReference>
<evidence type="ECO:0000313" key="3">
    <source>
        <dbReference type="EMBL" id="KAF5240105.1"/>
    </source>
</evidence>
<proteinExistence type="predicted"/>